<evidence type="ECO:0000313" key="1">
    <source>
        <dbReference type="EMBL" id="BBE49919.1"/>
    </source>
</evidence>
<gene>
    <name evidence="1" type="ORF">OYT1_ch0346</name>
</gene>
<dbReference type="KEGG" id="fam:OYT1_ch0346"/>
<sequence length="44" mass="4924">MRALPLIAALVHRYLTPCVPRLFGLRLDSPVSDDVFAPVELTPY</sequence>
<accession>A0A2Z6G947</accession>
<organism evidence="1 2">
    <name type="scientific">Ferriphaselus amnicola</name>
    <dbReference type="NCBI Taxonomy" id="1188319"/>
    <lineage>
        <taxon>Bacteria</taxon>
        <taxon>Pseudomonadati</taxon>
        <taxon>Pseudomonadota</taxon>
        <taxon>Betaproteobacteria</taxon>
        <taxon>Nitrosomonadales</taxon>
        <taxon>Gallionellaceae</taxon>
        <taxon>Ferriphaselus</taxon>
    </lineage>
</organism>
<protein>
    <submittedName>
        <fullName evidence="1">Uncharacterized protein</fullName>
    </submittedName>
</protein>
<reference evidence="1 2" key="1">
    <citation type="submission" date="2018-06" db="EMBL/GenBank/DDBJ databases">
        <title>OYT1 Genome Sequencing.</title>
        <authorList>
            <person name="Kato S."/>
            <person name="Itoh T."/>
            <person name="Ohkuma M."/>
        </authorList>
    </citation>
    <scope>NUCLEOTIDE SEQUENCE [LARGE SCALE GENOMIC DNA]</scope>
    <source>
        <strain evidence="1 2">OYT1</strain>
    </source>
</reference>
<keyword evidence="2" id="KW-1185">Reference proteome</keyword>
<name>A0A2Z6G947_9PROT</name>
<proteinExistence type="predicted"/>
<dbReference type="Proteomes" id="UP000033070">
    <property type="component" value="Chromosome"/>
</dbReference>
<dbReference type="AlphaFoldDB" id="A0A2Z6G947"/>
<evidence type="ECO:0000313" key="2">
    <source>
        <dbReference type="Proteomes" id="UP000033070"/>
    </source>
</evidence>
<dbReference type="EMBL" id="AP018738">
    <property type="protein sequence ID" value="BBE49919.1"/>
    <property type="molecule type" value="Genomic_DNA"/>
</dbReference>